<keyword evidence="3" id="KW-0472">Membrane</keyword>
<dbReference type="SMART" id="SM00388">
    <property type="entry name" value="HisKA"/>
    <property type="match status" value="1"/>
</dbReference>
<evidence type="ECO:0000256" key="1">
    <source>
        <dbReference type="ARBA" id="ARBA00022553"/>
    </source>
</evidence>
<dbReference type="CDD" id="cd17546">
    <property type="entry name" value="REC_hyHK_CKI1_RcsC-like"/>
    <property type="match status" value="1"/>
</dbReference>
<dbReference type="Gene3D" id="3.40.50.2300">
    <property type="match status" value="1"/>
</dbReference>
<evidence type="ECO:0000259" key="4">
    <source>
        <dbReference type="PROSITE" id="PS50109"/>
    </source>
</evidence>
<dbReference type="SUPFAM" id="SSF55874">
    <property type="entry name" value="ATPase domain of HSP90 chaperone/DNA topoisomerase II/histidine kinase"/>
    <property type="match status" value="1"/>
</dbReference>
<dbReference type="GO" id="GO:0000155">
    <property type="term" value="F:phosphorelay sensor kinase activity"/>
    <property type="evidence" value="ECO:0007669"/>
    <property type="project" value="InterPro"/>
</dbReference>
<dbReference type="InterPro" id="IPR036890">
    <property type="entry name" value="HATPase_C_sf"/>
</dbReference>
<dbReference type="InterPro" id="IPR004358">
    <property type="entry name" value="Sig_transdc_His_kin-like_C"/>
</dbReference>
<dbReference type="SUPFAM" id="SSF52172">
    <property type="entry name" value="CheY-like"/>
    <property type="match status" value="1"/>
</dbReference>
<dbReference type="InterPro" id="IPR036097">
    <property type="entry name" value="HisK_dim/P_sf"/>
</dbReference>
<organism evidence="6 7">
    <name type="scientific">Blepharisma stoltei</name>
    <dbReference type="NCBI Taxonomy" id="1481888"/>
    <lineage>
        <taxon>Eukaryota</taxon>
        <taxon>Sar</taxon>
        <taxon>Alveolata</taxon>
        <taxon>Ciliophora</taxon>
        <taxon>Postciliodesmatophora</taxon>
        <taxon>Heterotrichea</taxon>
        <taxon>Heterotrichida</taxon>
        <taxon>Blepharismidae</taxon>
        <taxon>Blepharisma</taxon>
    </lineage>
</organism>
<evidence type="ECO:0000256" key="2">
    <source>
        <dbReference type="PROSITE-ProRule" id="PRU00169"/>
    </source>
</evidence>
<sequence>MEILKNLWWEEEVNEKYQIIKKFTYIIMGIVIFFHAVDICMLTNIEILIEFIPYNLTQIAECIIIWQMENKNMNIKSAVAILISETNICIWYSMSTIEIQQMRTLLATLSFASVILCEWPFLESFWARNFLLIKSLVIFNWTELSKDFDFLVFSGLPLMVWFLIFLLAELSWQSMKEKSYGKFLYRKNIENAEQRIELILKLFPDGILIISQCKKILYSNENLIKFLNCDVNNVTNVISTIEYCKGKNYSNSNSNKLIDDIISINNLQINEEKLLGITEVNSYNLEWKGQKVLWNSQEAILLTLRNVNNIIQLEKSVSDNNFKTIILRTVSHELRTPINAISVLVESLKEEPEIKKNQEWSEKLSIAMISSRLLLSLINDLLDFSKILAGVFSIQKSTFSLRDAINSSVQLIKLQLEKKDLGLFVRIDPGLPAYICTDALRFNQVLLNLLSNALKFTLSGFIEIICLACPNGQLKVIVEDTGIGMKANKLKDLFREFSTHNKTLNPTGCGLGLFISNIIAQELGSNHIEAESKPNQGSSFSFSIDISEGNFPNDTFYDENICDNVDENYSLIKIKDFTTVISQSYPNILIVDDNEFNRIVLGSILTSNKISYHEACTGSQAVEYVKIMDNKRKPYKLVIMDGSMPELNGWEATKIIYELHSQGKIKNLPSIIGYSAFTSGQDVKVCIDAGMKECISKPCNSDELISKISRYLL</sequence>
<keyword evidence="3" id="KW-1133">Transmembrane helix</keyword>
<evidence type="ECO:0000313" key="6">
    <source>
        <dbReference type="EMBL" id="CAG9311724.1"/>
    </source>
</evidence>
<reference evidence="6" key="1">
    <citation type="submission" date="2021-09" db="EMBL/GenBank/DDBJ databases">
        <authorList>
            <consortium name="AG Swart"/>
            <person name="Singh M."/>
            <person name="Singh A."/>
            <person name="Seah K."/>
            <person name="Emmerich C."/>
        </authorList>
    </citation>
    <scope>NUCLEOTIDE SEQUENCE</scope>
    <source>
        <strain evidence="6">ATCC30299</strain>
    </source>
</reference>
<dbReference type="InterPro" id="IPR003661">
    <property type="entry name" value="HisK_dim/P_dom"/>
</dbReference>
<gene>
    <name evidence="6" type="ORF">BSTOLATCC_MIC4007</name>
</gene>
<dbReference type="InterPro" id="IPR001789">
    <property type="entry name" value="Sig_transdc_resp-reg_receiver"/>
</dbReference>
<dbReference type="Gene3D" id="3.30.565.10">
    <property type="entry name" value="Histidine kinase-like ATPase, C-terminal domain"/>
    <property type="match status" value="1"/>
</dbReference>
<keyword evidence="3" id="KW-0812">Transmembrane</keyword>
<dbReference type="PROSITE" id="PS50110">
    <property type="entry name" value="RESPONSE_REGULATORY"/>
    <property type="match status" value="1"/>
</dbReference>
<dbReference type="AlphaFoldDB" id="A0AAU9IIW1"/>
<dbReference type="Pfam" id="PF02518">
    <property type="entry name" value="HATPase_c"/>
    <property type="match status" value="1"/>
</dbReference>
<feature type="transmembrane region" description="Helical" evidence="3">
    <location>
        <begin position="150"/>
        <end position="172"/>
    </location>
</feature>
<dbReference type="PANTHER" id="PTHR43719">
    <property type="entry name" value="TWO-COMPONENT HISTIDINE KINASE"/>
    <property type="match status" value="1"/>
</dbReference>
<dbReference type="EMBL" id="CAJZBQ010000004">
    <property type="protein sequence ID" value="CAG9311724.1"/>
    <property type="molecule type" value="Genomic_DNA"/>
</dbReference>
<dbReference type="Gene3D" id="1.10.287.130">
    <property type="match status" value="1"/>
</dbReference>
<dbReference type="InterPro" id="IPR050956">
    <property type="entry name" value="2C_system_His_kinase"/>
</dbReference>
<feature type="modified residue" description="4-aspartylphosphate" evidence="2">
    <location>
        <position position="641"/>
    </location>
</feature>
<evidence type="ECO:0008006" key="8">
    <source>
        <dbReference type="Google" id="ProtNLM"/>
    </source>
</evidence>
<dbReference type="CDD" id="cd00082">
    <property type="entry name" value="HisKA"/>
    <property type="match status" value="1"/>
</dbReference>
<dbReference type="Proteomes" id="UP001162131">
    <property type="component" value="Unassembled WGS sequence"/>
</dbReference>
<dbReference type="PROSITE" id="PS50109">
    <property type="entry name" value="HIS_KIN"/>
    <property type="match status" value="1"/>
</dbReference>
<dbReference type="InterPro" id="IPR003594">
    <property type="entry name" value="HATPase_dom"/>
</dbReference>
<keyword evidence="7" id="KW-1185">Reference proteome</keyword>
<proteinExistence type="predicted"/>
<protein>
    <recommendedName>
        <fullName evidence="8">Histidine kinase</fullName>
    </recommendedName>
</protein>
<dbReference type="SUPFAM" id="SSF47384">
    <property type="entry name" value="Homodimeric domain of signal transducing histidine kinase"/>
    <property type="match status" value="1"/>
</dbReference>
<feature type="transmembrane region" description="Helical" evidence="3">
    <location>
        <begin position="23"/>
        <end position="45"/>
    </location>
</feature>
<keyword evidence="1 2" id="KW-0597">Phosphoprotein</keyword>
<dbReference type="Pfam" id="PF00512">
    <property type="entry name" value="HisKA"/>
    <property type="match status" value="1"/>
</dbReference>
<accession>A0AAU9IIW1</accession>
<evidence type="ECO:0000313" key="7">
    <source>
        <dbReference type="Proteomes" id="UP001162131"/>
    </source>
</evidence>
<evidence type="ECO:0000256" key="3">
    <source>
        <dbReference type="SAM" id="Phobius"/>
    </source>
</evidence>
<feature type="domain" description="Histidine kinase" evidence="4">
    <location>
        <begin position="329"/>
        <end position="548"/>
    </location>
</feature>
<dbReference type="PANTHER" id="PTHR43719:SF28">
    <property type="entry name" value="PEROXIDE STRESS-ACTIVATED HISTIDINE KINASE MAK1-RELATED"/>
    <property type="match status" value="1"/>
</dbReference>
<name>A0AAU9IIW1_9CILI</name>
<dbReference type="InterPro" id="IPR005467">
    <property type="entry name" value="His_kinase_dom"/>
</dbReference>
<dbReference type="PRINTS" id="PR00344">
    <property type="entry name" value="BCTRLSENSOR"/>
</dbReference>
<dbReference type="InterPro" id="IPR011006">
    <property type="entry name" value="CheY-like_superfamily"/>
</dbReference>
<evidence type="ECO:0000259" key="5">
    <source>
        <dbReference type="PROSITE" id="PS50110"/>
    </source>
</evidence>
<comment type="caution">
    <text evidence="6">The sequence shown here is derived from an EMBL/GenBank/DDBJ whole genome shotgun (WGS) entry which is preliminary data.</text>
</comment>
<dbReference type="SMART" id="SM00448">
    <property type="entry name" value="REC"/>
    <property type="match status" value="1"/>
</dbReference>
<dbReference type="Pfam" id="PF00072">
    <property type="entry name" value="Response_reg"/>
    <property type="match status" value="1"/>
</dbReference>
<dbReference type="SMART" id="SM00387">
    <property type="entry name" value="HATPase_c"/>
    <property type="match status" value="1"/>
</dbReference>
<feature type="domain" description="Response regulatory" evidence="5">
    <location>
        <begin position="587"/>
        <end position="712"/>
    </location>
</feature>